<dbReference type="RefSeq" id="WP_326320568.1">
    <property type="nucleotide sequence ID" value="NZ_JAYLAA010000034.1"/>
</dbReference>
<evidence type="ECO:0000313" key="2">
    <source>
        <dbReference type="EMBL" id="MEC3875763.1"/>
    </source>
</evidence>
<keyword evidence="3" id="KW-1185">Reference proteome</keyword>
<dbReference type="InterPro" id="IPR024399">
    <property type="entry name" value="DUF2628"/>
</dbReference>
<evidence type="ECO:0000256" key="1">
    <source>
        <dbReference type="SAM" id="Phobius"/>
    </source>
</evidence>
<gene>
    <name evidence="2" type="ORF">SOP96_08585</name>
</gene>
<dbReference type="Proteomes" id="UP001348397">
    <property type="component" value="Unassembled WGS sequence"/>
</dbReference>
<organism evidence="2 3">
    <name type="scientific">Chryseobacterium salviniae</name>
    <dbReference type="NCBI Taxonomy" id="3101750"/>
    <lineage>
        <taxon>Bacteria</taxon>
        <taxon>Pseudomonadati</taxon>
        <taxon>Bacteroidota</taxon>
        <taxon>Flavobacteriia</taxon>
        <taxon>Flavobacteriales</taxon>
        <taxon>Weeksellaceae</taxon>
        <taxon>Chryseobacterium group</taxon>
        <taxon>Chryseobacterium</taxon>
    </lineage>
</organism>
<feature type="transmembrane region" description="Helical" evidence="1">
    <location>
        <begin position="37"/>
        <end position="63"/>
    </location>
</feature>
<keyword evidence="1" id="KW-1133">Transmembrane helix</keyword>
<evidence type="ECO:0000313" key="3">
    <source>
        <dbReference type="Proteomes" id="UP001348397"/>
    </source>
</evidence>
<accession>A0ABU6HS81</accession>
<feature type="transmembrane region" description="Helical" evidence="1">
    <location>
        <begin position="134"/>
        <end position="153"/>
    </location>
</feature>
<dbReference type="EMBL" id="JAYLAA010000034">
    <property type="protein sequence ID" value="MEC3875763.1"/>
    <property type="molecule type" value="Genomic_DNA"/>
</dbReference>
<keyword evidence="1" id="KW-0812">Transmembrane</keyword>
<reference evidence="2 3" key="1">
    <citation type="submission" date="2024-01" db="EMBL/GenBank/DDBJ databases">
        <title>Chryseobacterium sp. T9W2-O.</title>
        <authorList>
            <person name="Maltman C."/>
        </authorList>
    </citation>
    <scope>NUCLEOTIDE SEQUENCE [LARGE SCALE GENOMIC DNA]</scope>
    <source>
        <strain evidence="2 3">T9W2-O</strain>
    </source>
</reference>
<feature type="transmembrane region" description="Helical" evidence="1">
    <location>
        <begin position="83"/>
        <end position="105"/>
    </location>
</feature>
<proteinExistence type="predicted"/>
<dbReference type="Pfam" id="PF10947">
    <property type="entry name" value="DUF2628"/>
    <property type="match status" value="1"/>
</dbReference>
<keyword evidence="1" id="KW-0472">Membrane</keyword>
<name>A0ABU6HS81_9FLAO</name>
<protein>
    <submittedName>
        <fullName evidence="2">DUF2628 domain-containing protein</fullName>
    </submittedName>
</protein>
<sequence length="156" mass="18333">MEKTDLYEAYFQDSSNYYLEQLNYYEKGKKFRFNFSAVLFGVFWFLYRKMYLEFFVIITIFYAESQFENYVLAELIGTEQAELFSFAVDIILMVTLGIIGNNLYLKKAKRMAEQAQIRFADPEQQKEFLAKKGGTSILLVMIAFALFVLTVILQSQ</sequence>
<comment type="caution">
    <text evidence="2">The sequence shown here is derived from an EMBL/GenBank/DDBJ whole genome shotgun (WGS) entry which is preliminary data.</text>
</comment>